<reference evidence="2" key="1">
    <citation type="submission" date="2021-07" db="EMBL/GenBank/DDBJ databases">
        <title>Elsinoe batatas strain:CRI-CJ2 Genome sequencing and assembly.</title>
        <authorList>
            <person name="Huang L."/>
        </authorList>
    </citation>
    <scope>NUCLEOTIDE SEQUENCE</scope>
    <source>
        <strain evidence="2">CRI-CJ2</strain>
    </source>
</reference>
<feature type="region of interest" description="Disordered" evidence="1">
    <location>
        <begin position="16"/>
        <end position="59"/>
    </location>
</feature>
<evidence type="ECO:0000313" key="2">
    <source>
        <dbReference type="EMBL" id="KAG8625446.1"/>
    </source>
</evidence>
<proteinExistence type="predicted"/>
<dbReference type="OrthoDB" id="10390315at2759"/>
<protein>
    <submittedName>
        <fullName evidence="2">Uncharacterized protein</fullName>
    </submittedName>
</protein>
<accession>A0A8K0L0M1</accession>
<sequence length="194" mass="21812">MSHPFQRDMNNLYWNQYDKDQPTDYPMPPNPLADLPPPPMPQQDEVMTDTPSAPFAPSGPPTLKPKVAASLAHIEQAWGMDWKSVIMVPELHPKKWHVCAAHPAPEMGCNACRIIPEEDVSQWSSTLVESLSWLARESKESAIVARELLLVVVREKLANEGKEAGCRESQLATRDVVEARRRVKGRRMDVVVGR</sequence>
<gene>
    <name evidence="2" type="ORF">KVT40_007197</name>
</gene>
<dbReference type="AlphaFoldDB" id="A0A8K0L0M1"/>
<feature type="compositionally biased region" description="Pro residues" evidence="1">
    <location>
        <begin position="25"/>
        <end position="41"/>
    </location>
</feature>
<organism evidence="2 3">
    <name type="scientific">Elsinoe batatas</name>
    <dbReference type="NCBI Taxonomy" id="2601811"/>
    <lineage>
        <taxon>Eukaryota</taxon>
        <taxon>Fungi</taxon>
        <taxon>Dikarya</taxon>
        <taxon>Ascomycota</taxon>
        <taxon>Pezizomycotina</taxon>
        <taxon>Dothideomycetes</taxon>
        <taxon>Dothideomycetidae</taxon>
        <taxon>Myriangiales</taxon>
        <taxon>Elsinoaceae</taxon>
        <taxon>Elsinoe</taxon>
    </lineage>
</organism>
<comment type="caution">
    <text evidence="2">The sequence shown here is derived from an EMBL/GenBank/DDBJ whole genome shotgun (WGS) entry which is preliminary data.</text>
</comment>
<dbReference type="Proteomes" id="UP000809789">
    <property type="component" value="Unassembled WGS sequence"/>
</dbReference>
<keyword evidence="3" id="KW-1185">Reference proteome</keyword>
<evidence type="ECO:0000313" key="3">
    <source>
        <dbReference type="Proteomes" id="UP000809789"/>
    </source>
</evidence>
<name>A0A8K0L0M1_9PEZI</name>
<dbReference type="EMBL" id="JAESVG020000008">
    <property type="protein sequence ID" value="KAG8625446.1"/>
    <property type="molecule type" value="Genomic_DNA"/>
</dbReference>
<evidence type="ECO:0000256" key="1">
    <source>
        <dbReference type="SAM" id="MobiDB-lite"/>
    </source>
</evidence>